<dbReference type="Gene3D" id="3.40.50.300">
    <property type="entry name" value="P-loop containing nucleotide triphosphate hydrolases"/>
    <property type="match status" value="1"/>
</dbReference>
<dbReference type="SUPFAM" id="SSF52540">
    <property type="entry name" value="P-loop containing nucleoside triphosphate hydrolases"/>
    <property type="match status" value="1"/>
</dbReference>
<dbReference type="OrthoDB" id="9802097at2"/>
<comment type="similarity">
    <text evidence="8">Belongs to the dethiobiotin synthetase family.</text>
</comment>
<dbReference type="EC" id="6.3.3.3" evidence="8"/>
<dbReference type="AlphaFoldDB" id="A0A3E0UHF4"/>
<dbReference type="RefSeq" id="WP_116000277.1">
    <property type="nucleotide sequence ID" value="NZ_QUOV01000001.1"/>
</dbReference>
<dbReference type="InterPro" id="IPR027417">
    <property type="entry name" value="P-loop_NTPase"/>
</dbReference>
<feature type="binding site" evidence="8">
    <location>
        <begin position="180"/>
        <end position="181"/>
    </location>
    <ligand>
        <name>ATP</name>
        <dbReference type="ChEBI" id="CHEBI:30616"/>
    </ligand>
</feature>
<comment type="catalytic activity">
    <reaction evidence="8">
        <text>(7R,8S)-7,8-diammoniononanoate + CO2 + ATP = (4R,5S)-dethiobiotin + ADP + phosphate + 3 H(+)</text>
        <dbReference type="Rhea" id="RHEA:15805"/>
        <dbReference type="ChEBI" id="CHEBI:15378"/>
        <dbReference type="ChEBI" id="CHEBI:16526"/>
        <dbReference type="ChEBI" id="CHEBI:30616"/>
        <dbReference type="ChEBI" id="CHEBI:43474"/>
        <dbReference type="ChEBI" id="CHEBI:149469"/>
        <dbReference type="ChEBI" id="CHEBI:149473"/>
        <dbReference type="ChEBI" id="CHEBI:456216"/>
        <dbReference type="EC" id="6.3.3.3"/>
    </reaction>
</comment>
<proteinExistence type="inferred from homology"/>
<feature type="binding site" evidence="8">
    <location>
        <position position="21"/>
    </location>
    <ligand>
        <name>Mg(2+)</name>
        <dbReference type="ChEBI" id="CHEBI:18420"/>
    </ligand>
</feature>
<dbReference type="InterPro" id="IPR004472">
    <property type="entry name" value="DTB_synth_BioD"/>
</dbReference>
<feature type="active site" evidence="8">
    <location>
        <position position="41"/>
    </location>
</feature>
<dbReference type="GO" id="GO:0042803">
    <property type="term" value="F:protein homodimerization activity"/>
    <property type="evidence" value="ECO:0007669"/>
    <property type="project" value="UniProtKB-ARBA"/>
</dbReference>
<dbReference type="HAMAP" id="MF_00336">
    <property type="entry name" value="BioD"/>
    <property type="match status" value="1"/>
</dbReference>
<organism evidence="9 10">
    <name type="scientific">Thalassotalea euphylliae</name>
    <dbReference type="NCBI Taxonomy" id="1655234"/>
    <lineage>
        <taxon>Bacteria</taxon>
        <taxon>Pseudomonadati</taxon>
        <taxon>Pseudomonadota</taxon>
        <taxon>Gammaproteobacteria</taxon>
        <taxon>Alteromonadales</taxon>
        <taxon>Colwelliaceae</taxon>
        <taxon>Thalassotalea</taxon>
    </lineage>
</organism>
<comment type="pathway">
    <text evidence="8">Cofactor biosynthesis; biotin biosynthesis; biotin from 7,8-diaminononanoate: step 1/2.</text>
</comment>
<evidence type="ECO:0000256" key="4">
    <source>
        <dbReference type="ARBA" id="ARBA00022741"/>
    </source>
</evidence>
<keyword evidence="4 8" id="KW-0547">Nucleotide-binding</keyword>
<keyword evidence="6 8" id="KW-0067">ATP-binding</keyword>
<dbReference type="PIRSF" id="PIRSF006755">
    <property type="entry name" value="DTB_synth"/>
    <property type="match status" value="1"/>
</dbReference>
<evidence type="ECO:0000256" key="5">
    <source>
        <dbReference type="ARBA" id="ARBA00022756"/>
    </source>
</evidence>
<evidence type="ECO:0000313" key="9">
    <source>
        <dbReference type="EMBL" id="REL35605.1"/>
    </source>
</evidence>
<evidence type="ECO:0000313" key="10">
    <source>
        <dbReference type="Proteomes" id="UP000256999"/>
    </source>
</evidence>
<dbReference type="GO" id="GO:0005829">
    <property type="term" value="C:cytosol"/>
    <property type="evidence" value="ECO:0007669"/>
    <property type="project" value="TreeGrafter"/>
</dbReference>
<protein>
    <recommendedName>
        <fullName evidence="8">ATP-dependent dethiobiotin synthetase BioD</fullName>
        <ecNumber evidence="8">6.3.3.3</ecNumber>
    </recommendedName>
    <alternativeName>
        <fullName evidence="8">DTB synthetase</fullName>
        <shortName evidence="8">DTBS</shortName>
    </alternativeName>
    <alternativeName>
        <fullName evidence="8">Dethiobiotin synthase</fullName>
    </alternativeName>
</protein>
<keyword evidence="1 8" id="KW-0963">Cytoplasm</keyword>
<dbReference type="UniPathway" id="UPA00078">
    <property type="reaction ID" value="UER00161"/>
</dbReference>
<feature type="binding site" evidence="8">
    <location>
        <begin position="120"/>
        <end position="123"/>
    </location>
    <ligand>
        <name>ATP</name>
        <dbReference type="ChEBI" id="CHEBI:30616"/>
    </ligand>
</feature>
<evidence type="ECO:0000256" key="7">
    <source>
        <dbReference type="ARBA" id="ARBA00022842"/>
    </source>
</evidence>
<dbReference type="Proteomes" id="UP000256999">
    <property type="component" value="Unassembled WGS sequence"/>
</dbReference>
<feature type="binding site" evidence="8">
    <location>
        <position position="58"/>
    </location>
    <ligand>
        <name>Mg(2+)</name>
        <dbReference type="ChEBI" id="CHEBI:18420"/>
    </ligand>
</feature>
<dbReference type="FunFam" id="3.40.50.300:FF:000292">
    <property type="entry name" value="ATP-dependent dethiobiotin synthetase BioD"/>
    <property type="match status" value="1"/>
</dbReference>
<dbReference type="GO" id="GO:0005524">
    <property type="term" value="F:ATP binding"/>
    <property type="evidence" value="ECO:0007669"/>
    <property type="project" value="UniProtKB-UniRule"/>
</dbReference>
<comment type="function">
    <text evidence="8">Catalyzes a mechanistically unusual reaction, the ATP-dependent insertion of CO2 between the N7 and N8 nitrogen atoms of 7,8-diaminopelargonic acid (DAPA, also called 7,8-diammoniononanoate) to form a ureido ring.</text>
</comment>
<gene>
    <name evidence="8 9" type="primary">bioD</name>
    <name evidence="9" type="ORF">DXX92_09705</name>
</gene>
<dbReference type="GO" id="GO:0004141">
    <property type="term" value="F:dethiobiotin synthase activity"/>
    <property type="evidence" value="ECO:0007669"/>
    <property type="project" value="UniProtKB-UniRule"/>
</dbReference>
<keyword evidence="2 8" id="KW-0436">Ligase</keyword>
<evidence type="ECO:0000256" key="6">
    <source>
        <dbReference type="ARBA" id="ARBA00022840"/>
    </source>
</evidence>
<comment type="caution">
    <text evidence="9">The sequence shown here is derived from an EMBL/GenBank/DDBJ whole genome shotgun (WGS) entry which is preliminary data.</text>
</comment>
<comment type="cofactor">
    <cofactor evidence="8">
        <name>Mg(2+)</name>
        <dbReference type="ChEBI" id="CHEBI:18420"/>
    </cofactor>
</comment>
<feature type="binding site" evidence="8">
    <location>
        <position position="120"/>
    </location>
    <ligand>
        <name>Mg(2+)</name>
        <dbReference type="ChEBI" id="CHEBI:18420"/>
    </ligand>
</feature>
<dbReference type="GO" id="GO:0009102">
    <property type="term" value="P:biotin biosynthetic process"/>
    <property type="evidence" value="ECO:0007669"/>
    <property type="project" value="UniProtKB-UniRule"/>
</dbReference>
<evidence type="ECO:0000256" key="1">
    <source>
        <dbReference type="ARBA" id="ARBA00022490"/>
    </source>
</evidence>
<reference evidence="9 10" key="1">
    <citation type="submission" date="2018-08" db="EMBL/GenBank/DDBJ databases">
        <title>Thalassotalea euphylliae genome.</title>
        <authorList>
            <person name="Summers S."/>
            <person name="Rice S.A."/>
            <person name="Freckelton M.L."/>
            <person name="Nedved B.T."/>
            <person name="Hadfield M.G."/>
        </authorList>
    </citation>
    <scope>NUCLEOTIDE SEQUENCE [LARGE SCALE GENOMIC DNA]</scope>
    <source>
        <strain evidence="9 10">H2</strain>
    </source>
</reference>
<feature type="binding site" evidence="8">
    <location>
        <position position="58"/>
    </location>
    <ligand>
        <name>ATP</name>
        <dbReference type="ChEBI" id="CHEBI:30616"/>
    </ligand>
</feature>
<feature type="binding site" evidence="8">
    <location>
        <begin position="208"/>
        <end position="210"/>
    </location>
    <ligand>
        <name>ATP</name>
        <dbReference type="ChEBI" id="CHEBI:30616"/>
    </ligand>
</feature>
<comment type="subunit">
    <text evidence="8">Homodimer.</text>
</comment>
<evidence type="ECO:0000256" key="2">
    <source>
        <dbReference type="ARBA" id="ARBA00022598"/>
    </source>
</evidence>
<dbReference type="PANTHER" id="PTHR43210:SF5">
    <property type="entry name" value="DETHIOBIOTIN SYNTHETASE"/>
    <property type="match status" value="1"/>
</dbReference>
<accession>A0A3E0UHF4</accession>
<dbReference type="Pfam" id="PF13500">
    <property type="entry name" value="AAA_26"/>
    <property type="match status" value="1"/>
</dbReference>
<feature type="binding site" evidence="8">
    <location>
        <position position="215"/>
    </location>
    <ligand>
        <name>ATP</name>
        <dbReference type="ChEBI" id="CHEBI:30616"/>
    </ligand>
</feature>
<sequence length="234" mass="25576">MPRKKTKHLFVTATDTDAGKTLVACAIINILTKARKVAVFKPISAGCDNVNGQLVNHDALQLKQQANCNQPLESINPIAFEEPIAPHIAAQTLGQKINAVQVSNLFDSLDSFAPDVILTEGAGGWRLPLGEGQFLSDFAKQTEQHVILVVNMKLGCLNHALLSYEAIKRDGLTVVGWVANCIEPMDYQQENITELSQYLDAPLLGVVPSVENAEQASKFLNEDMIEQIASFHQE</sequence>
<evidence type="ECO:0000256" key="8">
    <source>
        <dbReference type="HAMAP-Rule" id="MF_00336"/>
    </source>
</evidence>
<dbReference type="GO" id="GO:0000287">
    <property type="term" value="F:magnesium ion binding"/>
    <property type="evidence" value="ECO:0007669"/>
    <property type="project" value="UniProtKB-UniRule"/>
</dbReference>
<keyword evidence="5 8" id="KW-0093">Biotin biosynthesis</keyword>
<evidence type="ECO:0000256" key="3">
    <source>
        <dbReference type="ARBA" id="ARBA00022723"/>
    </source>
</evidence>
<comment type="subcellular location">
    <subcellularLocation>
        <location evidence="8">Cytoplasm</location>
    </subcellularLocation>
</comment>
<feature type="binding site" evidence="8">
    <location>
        <begin position="17"/>
        <end position="22"/>
    </location>
    <ligand>
        <name>ATP</name>
        <dbReference type="ChEBI" id="CHEBI:30616"/>
    </ligand>
</feature>
<dbReference type="NCBIfam" id="TIGR00347">
    <property type="entry name" value="bioD"/>
    <property type="match status" value="1"/>
</dbReference>
<dbReference type="CDD" id="cd03109">
    <property type="entry name" value="DTBS"/>
    <property type="match status" value="1"/>
</dbReference>
<keyword evidence="7 8" id="KW-0460">Magnesium</keyword>
<comment type="caution">
    <text evidence="8">Lacks conserved residue(s) required for the propagation of feature annotation.</text>
</comment>
<dbReference type="PANTHER" id="PTHR43210">
    <property type="entry name" value="DETHIOBIOTIN SYNTHETASE"/>
    <property type="match status" value="1"/>
</dbReference>
<dbReference type="EMBL" id="QUOV01000001">
    <property type="protein sequence ID" value="REL35605.1"/>
    <property type="molecule type" value="Genomic_DNA"/>
</dbReference>
<name>A0A3E0UHF4_9GAMM</name>
<keyword evidence="3 8" id="KW-0479">Metal-binding</keyword>